<organism evidence="3 4">
    <name type="scientific">Winmispira thermophila (strain ATCC 700085 / DSM 6578 / Z-1203)</name>
    <name type="common">Spirochaeta thermophila</name>
    <dbReference type="NCBI Taxonomy" id="869211"/>
    <lineage>
        <taxon>Bacteria</taxon>
        <taxon>Pseudomonadati</taxon>
        <taxon>Spirochaetota</taxon>
        <taxon>Spirochaetia</taxon>
        <taxon>Winmispirales</taxon>
        <taxon>Winmispiraceae</taxon>
        <taxon>Winmispira</taxon>
    </lineage>
</organism>
<dbReference type="HOGENOM" id="CLU_811125_0_0_12"/>
<dbReference type="InterPro" id="IPR057169">
    <property type="entry name" value="DUF7847"/>
</dbReference>
<sequence>MEERVRTYGLGEMLGTTFRMTGELWRPFLVVWVCLWGFTGVFLAGTARVLPGIMRTLVFTGEELSHHYDRGLDLMQAVLAQFGRLWVWDLVLMIVQWMGTLVVGLLAWDHVHRAEGNLQGALVRVVRALGRLIFQWLVMAGLVLLSLIGLGVVGAVGGFLASLLLEERVATVLITVLVVLLVVAWYVFLVWFLVAVNFSAYAVIFEDRGAWAGIRRSLELVSGSWWRVFGYLFLFWLLVGFMGLLLSFLVQSPLSLSLFSRILLSPDPRNLEDLVSRMLSFYSSPWVWVGVWVVEGIQLIGSHILAPVFTALLFVDLSVRKNAPASDVVEPEAGVPPEGGDV</sequence>
<feature type="transmembrane region" description="Helical" evidence="1">
    <location>
        <begin position="28"/>
        <end position="50"/>
    </location>
</feature>
<evidence type="ECO:0000259" key="2">
    <source>
        <dbReference type="Pfam" id="PF25231"/>
    </source>
</evidence>
<dbReference type="KEGG" id="stq:Spith_0879"/>
<dbReference type="Pfam" id="PF25231">
    <property type="entry name" value="DUF7847"/>
    <property type="match status" value="1"/>
</dbReference>
<keyword evidence="1" id="KW-1133">Transmembrane helix</keyword>
<accession>G0GBS6</accession>
<feature type="transmembrane region" description="Helical" evidence="1">
    <location>
        <begin position="85"/>
        <end position="108"/>
    </location>
</feature>
<dbReference type="EMBL" id="CP002903">
    <property type="protein sequence ID" value="AEJ61154.1"/>
    <property type="molecule type" value="Genomic_DNA"/>
</dbReference>
<dbReference type="STRING" id="869211.Spith_0879"/>
<evidence type="ECO:0000313" key="4">
    <source>
        <dbReference type="Proteomes" id="UP000007254"/>
    </source>
</evidence>
<reference evidence="3 4" key="1">
    <citation type="submission" date="2011-06" db="EMBL/GenBank/DDBJ databases">
        <title>The complete genome of Spirochaeta thermophila DSM 6578.</title>
        <authorList>
            <consortium name="US DOE Joint Genome Institute (JGI-PGF)"/>
            <person name="Lucas S."/>
            <person name="Lapidus A."/>
            <person name="Bruce D."/>
            <person name="Goodwin L."/>
            <person name="Pitluck S."/>
            <person name="Peters L."/>
            <person name="Kyrpides N."/>
            <person name="Mavromatis K."/>
            <person name="Ivanova N."/>
            <person name="Mikailova N."/>
            <person name="Pagani I."/>
            <person name="Chertkov O."/>
            <person name="Detter J.C."/>
            <person name="Tapia R."/>
            <person name="Han C."/>
            <person name="Land M."/>
            <person name="Hauser L."/>
            <person name="Markowitz V."/>
            <person name="Cheng J.-F."/>
            <person name="Hugenholtz P."/>
            <person name="Woyke T."/>
            <person name="Wu D."/>
            <person name="Spring S."/>
            <person name="Merkhoffer B."/>
            <person name="Schneider S."/>
            <person name="Klenk H.-P."/>
            <person name="Eisen J.A."/>
        </authorList>
    </citation>
    <scope>NUCLEOTIDE SEQUENCE [LARGE SCALE GENOMIC DNA]</scope>
    <source>
        <strain evidence="4">ATCC 700085 / DSM 6578 / Z-1203</strain>
    </source>
</reference>
<dbReference type="OrthoDB" id="121140at2"/>
<feature type="domain" description="DUF7847" evidence="2">
    <location>
        <begin position="135"/>
        <end position="281"/>
    </location>
</feature>
<feature type="transmembrane region" description="Helical" evidence="1">
    <location>
        <begin position="286"/>
        <end position="315"/>
    </location>
</feature>
<keyword evidence="1" id="KW-0812">Transmembrane</keyword>
<feature type="transmembrane region" description="Helical" evidence="1">
    <location>
        <begin position="225"/>
        <end position="250"/>
    </location>
</feature>
<keyword evidence="1" id="KW-0472">Membrane</keyword>
<name>G0GBS6_WINT7</name>
<proteinExistence type="predicted"/>
<feature type="transmembrane region" description="Helical" evidence="1">
    <location>
        <begin position="136"/>
        <end position="165"/>
    </location>
</feature>
<evidence type="ECO:0000313" key="3">
    <source>
        <dbReference type="EMBL" id="AEJ61154.1"/>
    </source>
</evidence>
<dbReference type="Proteomes" id="UP000007254">
    <property type="component" value="Chromosome"/>
</dbReference>
<dbReference type="RefSeq" id="WP_014624528.1">
    <property type="nucleotide sequence ID" value="NC_017583.1"/>
</dbReference>
<keyword evidence="4" id="KW-1185">Reference proteome</keyword>
<dbReference type="AlphaFoldDB" id="G0GBS6"/>
<protein>
    <recommendedName>
        <fullName evidence="2">DUF7847 domain-containing protein</fullName>
    </recommendedName>
</protein>
<feature type="transmembrane region" description="Helical" evidence="1">
    <location>
        <begin position="171"/>
        <end position="204"/>
    </location>
</feature>
<evidence type="ECO:0000256" key="1">
    <source>
        <dbReference type="SAM" id="Phobius"/>
    </source>
</evidence>
<gene>
    <name evidence="3" type="ordered locus">Spith_0879</name>
</gene>